<protein>
    <submittedName>
        <fullName evidence="1">Uncharacterized protein</fullName>
    </submittedName>
</protein>
<dbReference type="EMBL" id="PEWN01000106">
    <property type="protein sequence ID" value="PIU51045.1"/>
    <property type="molecule type" value="Genomic_DNA"/>
</dbReference>
<dbReference type="Proteomes" id="UP000229227">
    <property type="component" value="Unassembled WGS sequence"/>
</dbReference>
<gene>
    <name evidence="1" type="ORF">COS91_06595</name>
</gene>
<evidence type="ECO:0000313" key="2">
    <source>
        <dbReference type="Proteomes" id="UP000229227"/>
    </source>
</evidence>
<evidence type="ECO:0000313" key="1">
    <source>
        <dbReference type="EMBL" id="PIU51045.1"/>
    </source>
</evidence>
<reference evidence="2" key="1">
    <citation type="submission" date="2017-09" db="EMBL/GenBank/DDBJ databases">
        <title>Depth-based differentiation of microbial function through sediment-hosted aquifers and enrichment of novel symbionts in the deep terrestrial subsurface.</title>
        <authorList>
            <person name="Probst A.J."/>
            <person name="Ladd B."/>
            <person name="Jarett J.K."/>
            <person name="Geller-Mcgrath D.E."/>
            <person name="Sieber C.M.K."/>
            <person name="Emerson J.B."/>
            <person name="Anantharaman K."/>
            <person name="Thomas B.C."/>
            <person name="Malmstrom R."/>
            <person name="Stieglmeier M."/>
            <person name="Klingl A."/>
            <person name="Woyke T."/>
            <person name="Ryan C.M."/>
            <person name="Banfield J.F."/>
        </authorList>
    </citation>
    <scope>NUCLEOTIDE SEQUENCE [LARGE SCALE GENOMIC DNA]</scope>
</reference>
<name>A0A2M6ZFB7_9BACT</name>
<proteinExistence type="predicted"/>
<accession>A0A2M6ZFB7</accession>
<comment type="caution">
    <text evidence="1">The sequence shown here is derived from an EMBL/GenBank/DDBJ whole genome shotgun (WGS) entry which is preliminary data.</text>
</comment>
<dbReference type="Gene3D" id="3.10.450.150">
    <property type="entry name" value="enterococcus faecalis protein"/>
    <property type="match status" value="1"/>
</dbReference>
<organism evidence="1 2">
    <name type="scientific">Candidatus Desantisbacteria bacterium CG07_land_8_20_14_0_80_39_15</name>
    <dbReference type="NCBI Taxonomy" id="1974549"/>
    <lineage>
        <taxon>Bacteria</taxon>
        <taxon>Candidatus Desantisiibacteriota</taxon>
    </lineage>
</organism>
<sequence>MFNNIRVETCGIQDALMLSQRLAIWNELDRRKKENSEIDYLQVFQAGEVKVWVIDDGRATTMLLPDEY</sequence>
<dbReference type="AlphaFoldDB" id="A0A2M6ZFB7"/>